<sequence>MADCLGHRPFSLISSKSSLATNELSSELCRPQVNLLGTQDTAPTSVICNFQSSLIVTPNSIRPSCSNPILQSTDTTPQSSSEIPASESNIVNFGCPLSQKLSNLSAVSSFPALTNSPRQSSQSHELVSYLPSSSCCLDSTSFEPRPPDLEFAWQSSHHLGAEQSTPDLLSSDGNPAHFESSTSVNWPSGASDLFFSSSCQQASLENYTLEFLEASSHKNRNFASNGGSSYQDPSLTSFGLTEISSTSPLKKAISNEQNSFPLDSISLDENRSKETIPLSSGRFIDVASTLELSDKPSLSSLSSMPSLLLSSTSYNSQQVIGLDGTSPEHLHYASLREGCIIAPDLPEALPRPTYSHLNSLDFPASSEHPAVIVSSSSLPRSVPSRDLTHSSTISNVHLDAKSQLISSSSVSSDVLMATPSVDIPPKTGSFLLHNGPSSFKIPFSTSQCPTSHYLLPNSDLSDLLASSTQGSNPKIAEVSEHMTFRKPDNNFAFGQVSCSSIP</sequence>
<protein>
    <submittedName>
        <fullName evidence="1">Uncharacterized protein</fullName>
    </submittedName>
</protein>
<gene>
    <name evidence="1" type="ORF">PXEA_LOCUS7688</name>
</gene>
<comment type="caution">
    <text evidence="1">The sequence shown here is derived from an EMBL/GenBank/DDBJ whole genome shotgun (WGS) entry which is preliminary data.</text>
</comment>
<proteinExistence type="predicted"/>
<dbReference type="AlphaFoldDB" id="A0A448WL37"/>
<accession>A0A448WL37</accession>
<name>A0A448WL37_9PLAT</name>
<evidence type="ECO:0000313" key="2">
    <source>
        <dbReference type="Proteomes" id="UP000784294"/>
    </source>
</evidence>
<evidence type="ECO:0000313" key="1">
    <source>
        <dbReference type="EMBL" id="VEL14248.1"/>
    </source>
</evidence>
<reference evidence="1" key="1">
    <citation type="submission" date="2018-11" db="EMBL/GenBank/DDBJ databases">
        <authorList>
            <consortium name="Pathogen Informatics"/>
        </authorList>
    </citation>
    <scope>NUCLEOTIDE SEQUENCE</scope>
</reference>
<dbReference type="EMBL" id="CAAALY010020512">
    <property type="protein sequence ID" value="VEL14248.1"/>
    <property type="molecule type" value="Genomic_DNA"/>
</dbReference>
<organism evidence="1 2">
    <name type="scientific">Protopolystoma xenopodis</name>
    <dbReference type="NCBI Taxonomy" id="117903"/>
    <lineage>
        <taxon>Eukaryota</taxon>
        <taxon>Metazoa</taxon>
        <taxon>Spiralia</taxon>
        <taxon>Lophotrochozoa</taxon>
        <taxon>Platyhelminthes</taxon>
        <taxon>Monogenea</taxon>
        <taxon>Polyopisthocotylea</taxon>
        <taxon>Polystomatidea</taxon>
        <taxon>Polystomatidae</taxon>
        <taxon>Protopolystoma</taxon>
    </lineage>
</organism>
<keyword evidence="2" id="KW-1185">Reference proteome</keyword>
<dbReference type="Proteomes" id="UP000784294">
    <property type="component" value="Unassembled WGS sequence"/>
</dbReference>